<reference evidence="3" key="1">
    <citation type="journal article" date="2019" name="Int. J. Syst. Evol. Microbiol.">
        <title>The Global Catalogue of Microorganisms (GCM) 10K type strain sequencing project: providing services to taxonomists for standard genome sequencing and annotation.</title>
        <authorList>
            <consortium name="The Broad Institute Genomics Platform"/>
            <consortium name="The Broad Institute Genome Sequencing Center for Infectious Disease"/>
            <person name="Wu L."/>
            <person name="Ma J."/>
        </authorList>
    </citation>
    <scope>NUCLEOTIDE SEQUENCE [LARGE SCALE GENOMIC DNA]</scope>
    <source>
        <strain evidence="3">CGMCC 4.1782</strain>
    </source>
</reference>
<keyword evidence="1" id="KW-0732">Signal</keyword>
<organism evidence="2 3">
    <name type="scientific">Pontibacter ruber</name>
    <dbReference type="NCBI Taxonomy" id="1343895"/>
    <lineage>
        <taxon>Bacteria</taxon>
        <taxon>Pseudomonadati</taxon>
        <taxon>Bacteroidota</taxon>
        <taxon>Cytophagia</taxon>
        <taxon>Cytophagales</taxon>
        <taxon>Hymenobacteraceae</taxon>
        <taxon>Pontibacter</taxon>
    </lineage>
</organism>
<dbReference type="Pfam" id="PF10946">
    <property type="entry name" value="DUF2625"/>
    <property type="match status" value="1"/>
</dbReference>
<keyword evidence="3" id="KW-1185">Reference proteome</keyword>
<evidence type="ECO:0000256" key="1">
    <source>
        <dbReference type="SAM" id="SignalP"/>
    </source>
</evidence>
<feature type="chain" id="PRO_5047069860" evidence="1">
    <location>
        <begin position="19"/>
        <end position="242"/>
    </location>
</feature>
<dbReference type="NCBIfam" id="NF008498">
    <property type="entry name" value="PRK11408.1-5"/>
    <property type="match status" value="1"/>
</dbReference>
<accession>A0ABW5D0I3</accession>
<protein>
    <submittedName>
        <fullName evidence="2">DUF2625 domain-containing protein</fullName>
    </submittedName>
</protein>
<dbReference type="Proteomes" id="UP001597374">
    <property type="component" value="Unassembled WGS sequence"/>
</dbReference>
<dbReference type="InterPro" id="IPR021239">
    <property type="entry name" value="DUF2625"/>
</dbReference>
<sequence>MKKIVVIIILLLSSLTMANAQSNKAHPLSELVNNEDPGWALVQEWIKEGSNKVEVLPKQHQSAEKALLQLQVTTRSPMGAIVYETGGILVDDGWIRILGSGSEKLDRSIMEWNKGKSFTNDGEQPSFLLIADDVIGGFFAINAGAFGQEEIGKTFYFSPDNLEWEPLGLGYSEFLTFCFSGDIDKFYEGLRWTNWREEVRKIDGQKGIHCFPFLWTAEGKDLNKVSRRAVPVQELWSLYMEQ</sequence>
<comment type="caution">
    <text evidence="2">The sequence shown here is derived from an EMBL/GenBank/DDBJ whole genome shotgun (WGS) entry which is preliminary data.</text>
</comment>
<name>A0ABW5D0I3_9BACT</name>
<gene>
    <name evidence="2" type="ORF">ACFSKP_12440</name>
</gene>
<dbReference type="RefSeq" id="WP_250432275.1">
    <property type="nucleotide sequence ID" value="NZ_JALPRR010000006.1"/>
</dbReference>
<evidence type="ECO:0000313" key="2">
    <source>
        <dbReference type="EMBL" id="MFD2247070.1"/>
    </source>
</evidence>
<evidence type="ECO:0000313" key="3">
    <source>
        <dbReference type="Proteomes" id="UP001597374"/>
    </source>
</evidence>
<dbReference type="EMBL" id="JBHUIM010000002">
    <property type="protein sequence ID" value="MFD2247070.1"/>
    <property type="molecule type" value="Genomic_DNA"/>
</dbReference>
<feature type="signal peptide" evidence="1">
    <location>
        <begin position="1"/>
        <end position="18"/>
    </location>
</feature>
<proteinExistence type="predicted"/>